<accession>I0IRN0</accession>
<dbReference type="HOGENOM" id="CLU_096773_0_0_0"/>
<dbReference type="InterPro" id="IPR014263">
    <property type="entry name" value="Methanolan_biosynth_EpsI"/>
</dbReference>
<dbReference type="eggNOG" id="COG1269">
    <property type="taxonomic scope" value="Bacteria"/>
</dbReference>
<feature type="region of interest" description="Disordered" evidence="1">
    <location>
        <begin position="220"/>
        <end position="251"/>
    </location>
</feature>
<protein>
    <recommendedName>
        <fullName evidence="2">Methanolan biosynthesis EpsI domain-containing protein</fullName>
    </recommendedName>
</protein>
<dbReference type="PATRIC" id="fig|1162668.3.peg.2677"/>
<proteinExistence type="predicted"/>
<evidence type="ECO:0000256" key="1">
    <source>
        <dbReference type="SAM" id="MobiDB-lite"/>
    </source>
</evidence>
<evidence type="ECO:0000313" key="3">
    <source>
        <dbReference type="EMBL" id="BAM07929.1"/>
    </source>
</evidence>
<name>I0IRN0_LEPFC</name>
<reference evidence="3 4" key="1">
    <citation type="journal article" date="2012" name="J. Bacteriol.">
        <title>Complete Genome Sequence of Leptospirillum ferrooxidans Strain C2-3, Isolated from a Fresh Volcanic Ash Deposit on the Island of Miyake, Japan.</title>
        <authorList>
            <person name="Fujimura R."/>
            <person name="Sato Y."/>
            <person name="Nishizawa T."/>
            <person name="Oshima K."/>
            <person name="Kim S.-W."/>
            <person name="Hattori M."/>
            <person name="Kamijo T."/>
            <person name="Ohta H."/>
        </authorList>
    </citation>
    <scope>NUCLEOTIDE SEQUENCE [LARGE SCALE GENOMIC DNA]</scope>
    <source>
        <strain evidence="3 4">C2-3</strain>
    </source>
</reference>
<evidence type="ECO:0000313" key="4">
    <source>
        <dbReference type="Proteomes" id="UP000007382"/>
    </source>
</evidence>
<dbReference type="Proteomes" id="UP000007382">
    <property type="component" value="Chromosome"/>
</dbReference>
<organism evidence="3 4">
    <name type="scientific">Leptospirillum ferrooxidans (strain C2-3)</name>
    <dbReference type="NCBI Taxonomy" id="1162668"/>
    <lineage>
        <taxon>Bacteria</taxon>
        <taxon>Pseudomonadati</taxon>
        <taxon>Nitrospirota</taxon>
        <taxon>Nitrospiria</taxon>
        <taxon>Nitrospirales</taxon>
        <taxon>Nitrospiraceae</taxon>
        <taxon>Leptospirillum</taxon>
    </lineage>
</organism>
<dbReference type="OrthoDB" id="9797363at2"/>
<dbReference type="KEGG" id="lfc:LFE_2257"/>
<dbReference type="Pfam" id="PF11984">
    <property type="entry name" value="DUF3485"/>
    <property type="match status" value="1"/>
</dbReference>
<keyword evidence="4" id="KW-1185">Reference proteome</keyword>
<dbReference type="EMBL" id="AP012342">
    <property type="protein sequence ID" value="BAM07929.1"/>
    <property type="molecule type" value="Genomic_DNA"/>
</dbReference>
<dbReference type="NCBIfam" id="TIGR02914">
    <property type="entry name" value="EpsI_fam"/>
    <property type="match status" value="1"/>
</dbReference>
<dbReference type="RefSeq" id="WP_014450412.1">
    <property type="nucleotide sequence ID" value="NC_017094.1"/>
</dbReference>
<dbReference type="AlphaFoldDB" id="I0IRN0"/>
<dbReference type="STRING" id="1162668.LFE_2257"/>
<feature type="domain" description="Methanolan biosynthesis EpsI" evidence="2">
    <location>
        <begin position="12"/>
        <end position="212"/>
    </location>
</feature>
<reference evidence="4" key="2">
    <citation type="submission" date="2012-03" db="EMBL/GenBank/DDBJ databases">
        <title>The complete genome sequence of the pioneer microbe on fresh volcanic deposit, Leptospirillum ferrooxidans strain C2-3.</title>
        <authorList>
            <person name="Fujimura R."/>
            <person name="Sato Y."/>
            <person name="Nishizawa T."/>
            <person name="Nanba K."/>
            <person name="Oshima K."/>
            <person name="Hattori M."/>
            <person name="Kamijo T."/>
            <person name="Ohta H."/>
        </authorList>
    </citation>
    <scope>NUCLEOTIDE SEQUENCE [LARGE SCALE GENOMIC DNA]</scope>
    <source>
        <strain evidence="4">C2-3</strain>
    </source>
</reference>
<gene>
    <name evidence="3" type="ordered locus">LFE_2257</name>
</gene>
<sequence>MKPSRQFNMLLSSMIMGVSFAFLLGSIDRRPVPAHLSLRAFPEELSGWSGTPVPLSKKEQEILNADDFASILFTKAATESSIFFFSAFYQHQTPEKNIHSPKNCLPGSGWAMIDTKVITVPLENGGKPQRINQVVIQKGLSKQVVLYWYQERGRIFPNEYWGRFYLVKDALTLHRTDGALVRISASLEGSVDNTVQKELRFIRNLTPMLSEYIPGRHQVAMPSSPGTSMLPVPENPDVSEISPISGDVKNG</sequence>
<evidence type="ECO:0000259" key="2">
    <source>
        <dbReference type="Pfam" id="PF11984"/>
    </source>
</evidence>